<accession>A0A5C5RCV8</accession>
<protein>
    <submittedName>
        <fullName evidence="1">Uncharacterized protein</fullName>
    </submittedName>
</protein>
<gene>
    <name evidence="1" type="ORF">FK529_04870</name>
</gene>
<dbReference type="Proteomes" id="UP000317291">
    <property type="component" value="Unassembled WGS sequence"/>
</dbReference>
<organism evidence="1 2">
    <name type="scientific">Tsukamurella asaccharolytica</name>
    <dbReference type="NCBI Taxonomy" id="2592067"/>
    <lineage>
        <taxon>Bacteria</taxon>
        <taxon>Bacillati</taxon>
        <taxon>Actinomycetota</taxon>
        <taxon>Actinomycetes</taxon>
        <taxon>Mycobacteriales</taxon>
        <taxon>Tsukamurellaceae</taxon>
        <taxon>Tsukamurella</taxon>
    </lineage>
</organism>
<proteinExistence type="predicted"/>
<dbReference type="RefSeq" id="WP_146559896.1">
    <property type="nucleotide sequence ID" value="NZ_VIGW01000002.1"/>
</dbReference>
<evidence type="ECO:0000313" key="2">
    <source>
        <dbReference type="Proteomes" id="UP000317291"/>
    </source>
</evidence>
<sequence>MGEVIFRLLVRESCARIFSGTLGESALGKNRHAIVIHLTFQEGVLDRLGKFPLVLRRLISVPVDPISF</sequence>
<comment type="caution">
    <text evidence="1">The sequence shown here is derived from an EMBL/GenBank/DDBJ whole genome shotgun (WGS) entry which is preliminary data.</text>
</comment>
<name>A0A5C5RCV8_9ACTN</name>
<dbReference type="EMBL" id="VIGW01000002">
    <property type="protein sequence ID" value="TWS20676.1"/>
    <property type="molecule type" value="Genomic_DNA"/>
</dbReference>
<keyword evidence="2" id="KW-1185">Reference proteome</keyword>
<dbReference type="AlphaFoldDB" id="A0A5C5RCV8"/>
<evidence type="ECO:0000313" key="1">
    <source>
        <dbReference type="EMBL" id="TWS20676.1"/>
    </source>
</evidence>
<reference evidence="1 2" key="1">
    <citation type="submission" date="2019-06" db="EMBL/GenBank/DDBJ databases">
        <title>Tsukamurella conjunctivitidis sp. nov., Tsukamurella assacharolytica sp. nov. and Tsukamurella sputae sp. nov. isolated from patients with conjunctivitis, bacteraemia (lymphoma) and respiratory infection (sputum) in Hong Kong.</title>
        <authorList>
            <person name="Teng J.L.L."/>
            <person name="Lee H.H."/>
            <person name="Fong J.Y.H."/>
            <person name="Fok K.M.N."/>
            <person name="Lau S.K.P."/>
            <person name="Woo P.C.Y."/>
        </authorList>
    </citation>
    <scope>NUCLEOTIDE SEQUENCE [LARGE SCALE GENOMIC DNA]</scope>
    <source>
        <strain evidence="1 2">HKU71</strain>
    </source>
</reference>